<dbReference type="InterPro" id="IPR039424">
    <property type="entry name" value="SBP_5"/>
</dbReference>
<protein>
    <submittedName>
        <fullName evidence="7">Peptide/nickel transport system substrate-binding protein</fullName>
    </submittedName>
</protein>
<evidence type="ECO:0000313" key="8">
    <source>
        <dbReference type="Proteomes" id="UP000244069"/>
    </source>
</evidence>
<evidence type="ECO:0000256" key="3">
    <source>
        <dbReference type="ARBA" id="ARBA00022448"/>
    </source>
</evidence>
<name>A0A2T6ACK6_9RHOB</name>
<dbReference type="SUPFAM" id="SSF53850">
    <property type="entry name" value="Periplasmic binding protein-like II"/>
    <property type="match status" value="1"/>
</dbReference>
<dbReference type="AlphaFoldDB" id="A0A2T6ACK6"/>
<feature type="domain" description="Solute-binding protein family 5" evidence="6">
    <location>
        <begin position="70"/>
        <end position="433"/>
    </location>
</feature>
<reference evidence="7 8" key="1">
    <citation type="submission" date="2018-04" db="EMBL/GenBank/DDBJ databases">
        <title>Genomic Encyclopedia of Archaeal and Bacterial Type Strains, Phase II (KMG-II): from individual species to whole genera.</title>
        <authorList>
            <person name="Goeker M."/>
        </authorList>
    </citation>
    <scope>NUCLEOTIDE SEQUENCE [LARGE SCALE GENOMIC DNA]</scope>
    <source>
        <strain evidence="7 8">DSM 29329</strain>
    </source>
</reference>
<dbReference type="InterPro" id="IPR030678">
    <property type="entry name" value="Peptide/Ni-bd"/>
</dbReference>
<sequence>MRKLTGTGLLACSTALMLATGAFAQDRPLRLDEAAIGEIDPAKGSDYADTVLAVNLYEPLVYPNQGAPGVQPWLASDWTIDGLDYTFTIRDGATFASGNPVTAEDVVYSFERLMALGQGPSSLFEGRVASVEAVDDSTVTFTLTDQFAPFLASLVQLSIVDSTLVQENAEEEYAPNWLSANSAGSGAYVVTEHDPQVETVMVPNENYNGQAMDAAAPDEVTYRYSLEASTVRALMARGEHDISSLWLPPEVLKAMADEGTVHLEAEPGGTGEYIMLNTQRPPLDDVHCRRALTLAYDYATTLQLLSVTDDMAQGVAMNGPMPQGFFGSNPDRPPLAQDMEAAQAELAECQYSVDDYPLDLAWIAEVPARERLALLMQATFTQLGFDVKVTRTPWALITQQVTEPETAPHAIEIAVSARTPDTDSLAFNMFSSSVPHTWMSATYLADDEVDRLLNEGRTETDPEARAEIYKAMSERLRDLAPAIWAYEFTGVYGVRNGVEVPNLQEEGKLYPISGFSMLFKDIQVND</sequence>
<dbReference type="Proteomes" id="UP000244069">
    <property type="component" value="Unassembled WGS sequence"/>
</dbReference>
<dbReference type="RefSeq" id="WP_107978261.1">
    <property type="nucleotide sequence ID" value="NZ_BMEZ01000026.1"/>
</dbReference>
<keyword evidence="4 5" id="KW-0732">Signal</keyword>
<feature type="chain" id="PRO_5015686726" evidence="5">
    <location>
        <begin position="25"/>
        <end position="526"/>
    </location>
</feature>
<keyword evidence="8" id="KW-1185">Reference proteome</keyword>
<dbReference type="GO" id="GO:0015833">
    <property type="term" value="P:peptide transport"/>
    <property type="evidence" value="ECO:0007669"/>
    <property type="project" value="TreeGrafter"/>
</dbReference>
<dbReference type="PANTHER" id="PTHR30290:SF10">
    <property type="entry name" value="PERIPLASMIC OLIGOPEPTIDE-BINDING PROTEIN-RELATED"/>
    <property type="match status" value="1"/>
</dbReference>
<dbReference type="CDD" id="cd08512">
    <property type="entry name" value="PBP2_NikA_DppA_OppA_like_7"/>
    <property type="match status" value="1"/>
</dbReference>
<evidence type="ECO:0000313" key="7">
    <source>
        <dbReference type="EMBL" id="PTX41555.1"/>
    </source>
</evidence>
<dbReference type="InterPro" id="IPR000914">
    <property type="entry name" value="SBP_5_dom"/>
</dbReference>
<keyword evidence="3" id="KW-0813">Transport</keyword>
<dbReference type="PIRSF" id="PIRSF002741">
    <property type="entry name" value="MppA"/>
    <property type="match status" value="1"/>
</dbReference>
<evidence type="ECO:0000256" key="4">
    <source>
        <dbReference type="ARBA" id="ARBA00022729"/>
    </source>
</evidence>
<evidence type="ECO:0000256" key="5">
    <source>
        <dbReference type="SAM" id="SignalP"/>
    </source>
</evidence>
<comment type="caution">
    <text evidence="7">The sequence shown here is derived from an EMBL/GenBank/DDBJ whole genome shotgun (WGS) entry which is preliminary data.</text>
</comment>
<dbReference type="PANTHER" id="PTHR30290">
    <property type="entry name" value="PERIPLASMIC BINDING COMPONENT OF ABC TRANSPORTER"/>
    <property type="match status" value="1"/>
</dbReference>
<dbReference type="GO" id="GO:0030288">
    <property type="term" value="C:outer membrane-bounded periplasmic space"/>
    <property type="evidence" value="ECO:0007669"/>
    <property type="project" value="UniProtKB-ARBA"/>
</dbReference>
<dbReference type="Pfam" id="PF00496">
    <property type="entry name" value="SBP_bac_5"/>
    <property type="match status" value="1"/>
</dbReference>
<dbReference type="Gene3D" id="3.10.105.10">
    <property type="entry name" value="Dipeptide-binding Protein, Domain 3"/>
    <property type="match status" value="1"/>
</dbReference>
<dbReference type="EMBL" id="QBKN01000028">
    <property type="protein sequence ID" value="PTX41555.1"/>
    <property type="molecule type" value="Genomic_DNA"/>
</dbReference>
<comment type="subcellular location">
    <subcellularLocation>
        <location evidence="1">Periplasm</location>
    </subcellularLocation>
</comment>
<evidence type="ECO:0000256" key="2">
    <source>
        <dbReference type="ARBA" id="ARBA00005695"/>
    </source>
</evidence>
<organism evidence="7 8">
    <name type="scientific">Allosediminivita pacifica</name>
    <dbReference type="NCBI Taxonomy" id="1267769"/>
    <lineage>
        <taxon>Bacteria</taxon>
        <taxon>Pseudomonadati</taxon>
        <taxon>Pseudomonadota</taxon>
        <taxon>Alphaproteobacteria</taxon>
        <taxon>Rhodobacterales</taxon>
        <taxon>Paracoccaceae</taxon>
        <taxon>Allosediminivita</taxon>
    </lineage>
</organism>
<dbReference type="Gene3D" id="3.40.190.10">
    <property type="entry name" value="Periplasmic binding protein-like II"/>
    <property type="match status" value="1"/>
</dbReference>
<accession>A0A2T6ACK6</accession>
<comment type="similarity">
    <text evidence="2">Belongs to the bacterial solute-binding protein 5 family.</text>
</comment>
<dbReference type="GO" id="GO:0043190">
    <property type="term" value="C:ATP-binding cassette (ABC) transporter complex"/>
    <property type="evidence" value="ECO:0007669"/>
    <property type="project" value="InterPro"/>
</dbReference>
<gene>
    <name evidence="7" type="ORF">C8N44_12839</name>
</gene>
<evidence type="ECO:0000259" key="6">
    <source>
        <dbReference type="Pfam" id="PF00496"/>
    </source>
</evidence>
<dbReference type="OrthoDB" id="9803988at2"/>
<dbReference type="GO" id="GO:1904680">
    <property type="term" value="F:peptide transmembrane transporter activity"/>
    <property type="evidence" value="ECO:0007669"/>
    <property type="project" value="TreeGrafter"/>
</dbReference>
<evidence type="ECO:0000256" key="1">
    <source>
        <dbReference type="ARBA" id="ARBA00004418"/>
    </source>
</evidence>
<dbReference type="Gene3D" id="3.90.76.10">
    <property type="entry name" value="Dipeptide-binding Protein, Domain 1"/>
    <property type="match status" value="1"/>
</dbReference>
<proteinExistence type="inferred from homology"/>
<feature type="signal peptide" evidence="5">
    <location>
        <begin position="1"/>
        <end position="24"/>
    </location>
</feature>